<dbReference type="SUPFAM" id="SSF50156">
    <property type="entry name" value="PDZ domain-like"/>
    <property type="match status" value="1"/>
</dbReference>
<evidence type="ECO:0000259" key="20">
    <source>
        <dbReference type="PROSITE" id="PS50106"/>
    </source>
</evidence>
<dbReference type="SMART" id="SM00326">
    <property type="entry name" value="SH3"/>
    <property type="match status" value="1"/>
</dbReference>
<evidence type="ECO:0000256" key="3">
    <source>
        <dbReference type="ARBA" id="ARBA00007014"/>
    </source>
</evidence>
<dbReference type="InterPro" id="IPR004172">
    <property type="entry name" value="L27_dom"/>
</dbReference>
<feature type="domain" description="PDZ" evidence="20">
    <location>
        <begin position="1001"/>
        <end position="1080"/>
    </location>
</feature>
<dbReference type="SUPFAM" id="SSF56219">
    <property type="entry name" value="DNase I-like"/>
    <property type="match status" value="1"/>
</dbReference>
<dbReference type="InterPro" id="IPR014775">
    <property type="entry name" value="L27_C"/>
</dbReference>
<evidence type="ECO:0000256" key="13">
    <source>
        <dbReference type="ARBA" id="ARBA00073331"/>
    </source>
</evidence>
<dbReference type="PROSITE" id="PS50002">
    <property type="entry name" value="SH3"/>
    <property type="match status" value="1"/>
</dbReference>
<dbReference type="PROSITE" id="PS50106">
    <property type="entry name" value="PDZ"/>
    <property type="match status" value="1"/>
</dbReference>
<organism evidence="22 23">
    <name type="scientific">Takifugu flavidus</name>
    <name type="common">sansaifugu</name>
    <dbReference type="NCBI Taxonomy" id="433684"/>
    <lineage>
        <taxon>Eukaryota</taxon>
        <taxon>Metazoa</taxon>
        <taxon>Chordata</taxon>
        <taxon>Craniata</taxon>
        <taxon>Vertebrata</taxon>
        <taxon>Euteleostomi</taxon>
        <taxon>Actinopterygii</taxon>
        <taxon>Neopterygii</taxon>
        <taxon>Teleostei</taxon>
        <taxon>Neoteleostei</taxon>
        <taxon>Acanthomorphata</taxon>
        <taxon>Eupercaria</taxon>
        <taxon>Tetraodontiformes</taxon>
        <taxon>Tetradontoidea</taxon>
        <taxon>Tetraodontidae</taxon>
        <taxon>Takifugu</taxon>
    </lineage>
</organism>
<dbReference type="Gene3D" id="2.30.30.40">
    <property type="entry name" value="SH3 Domains"/>
    <property type="match status" value="1"/>
</dbReference>
<evidence type="ECO:0000256" key="17">
    <source>
        <dbReference type="SAM" id="Phobius"/>
    </source>
</evidence>
<dbReference type="Pfam" id="PF07653">
    <property type="entry name" value="SH3_2"/>
    <property type="match status" value="1"/>
</dbReference>
<dbReference type="GO" id="GO:0005179">
    <property type="term" value="F:hormone activity"/>
    <property type="evidence" value="ECO:0007669"/>
    <property type="project" value="InterPro"/>
</dbReference>
<comment type="caution">
    <text evidence="22">The sequence shown here is derived from an EMBL/GenBank/DDBJ whole genome shotgun (WGS) entry which is preliminary data.</text>
</comment>
<comment type="catalytic activity">
    <reaction evidence="10">
        <text>a sphingomyelin + H2O = phosphocholine + an N-acylsphing-4-enine + H(+)</text>
        <dbReference type="Rhea" id="RHEA:19253"/>
        <dbReference type="ChEBI" id="CHEBI:15377"/>
        <dbReference type="ChEBI" id="CHEBI:15378"/>
        <dbReference type="ChEBI" id="CHEBI:17636"/>
        <dbReference type="ChEBI" id="CHEBI:52639"/>
        <dbReference type="ChEBI" id="CHEBI:295975"/>
        <dbReference type="EC" id="3.1.4.12"/>
    </reaction>
    <physiologicalReaction direction="left-to-right" evidence="10">
        <dbReference type="Rhea" id="RHEA:19254"/>
    </physiologicalReaction>
</comment>
<keyword evidence="9" id="KW-0496">Mitochondrion</keyword>
<dbReference type="FunFam" id="3.60.10.10:FF:000114">
    <property type="entry name" value="Sphingomyelin phosphodiesterase 5"/>
    <property type="match status" value="1"/>
</dbReference>
<feature type="transmembrane region" description="Helical" evidence="17">
    <location>
        <begin position="12"/>
        <end position="31"/>
    </location>
</feature>
<evidence type="ECO:0000256" key="12">
    <source>
        <dbReference type="ARBA" id="ARBA00053669"/>
    </source>
</evidence>
<evidence type="ECO:0000259" key="19">
    <source>
        <dbReference type="PROSITE" id="PS50052"/>
    </source>
</evidence>
<dbReference type="CDD" id="cd11862">
    <property type="entry name" value="SH3_MPP"/>
    <property type="match status" value="1"/>
</dbReference>
<keyword evidence="8" id="KW-0964">Secreted</keyword>
<dbReference type="HAMAP" id="MF_01477">
    <property type="entry name" value="Iojap_RsfS"/>
    <property type="match status" value="1"/>
</dbReference>
<dbReference type="InterPro" id="IPR001452">
    <property type="entry name" value="SH3_domain"/>
</dbReference>
<dbReference type="InterPro" id="IPR004394">
    <property type="entry name" value="Iojap/RsfS/C7orf30"/>
</dbReference>
<dbReference type="NCBIfam" id="TIGR00090">
    <property type="entry name" value="rsfS_iojap_ybeB"/>
    <property type="match status" value="1"/>
</dbReference>
<dbReference type="PROSITE" id="PS50276">
    <property type="entry name" value="PANCREATIC_HORMONE_2"/>
    <property type="match status" value="1"/>
</dbReference>
<dbReference type="InterPro" id="IPR001478">
    <property type="entry name" value="PDZ"/>
</dbReference>
<comment type="similarity">
    <text evidence="3">Belongs to the MAGUK family.</text>
</comment>
<evidence type="ECO:0000259" key="21">
    <source>
        <dbReference type="PROSITE" id="PS51022"/>
    </source>
</evidence>
<dbReference type="Gene3D" id="2.30.42.10">
    <property type="match status" value="1"/>
</dbReference>
<comment type="similarity">
    <text evidence="4 15">Belongs to the NPY family.</text>
</comment>
<evidence type="ECO:0000256" key="6">
    <source>
        <dbReference type="ARBA" id="ARBA00012369"/>
    </source>
</evidence>
<dbReference type="FunFam" id="2.30.42.10:FF:000047">
    <property type="entry name" value="MAGUK p55 subfamily member 6"/>
    <property type="match status" value="1"/>
</dbReference>
<evidence type="ECO:0000313" key="23">
    <source>
        <dbReference type="Proteomes" id="UP000324091"/>
    </source>
</evidence>
<dbReference type="InterPro" id="IPR020590">
    <property type="entry name" value="Guanylate_kinase_CS"/>
</dbReference>
<feature type="domain" description="L27" evidence="21">
    <location>
        <begin position="837"/>
        <end position="886"/>
    </location>
</feature>
<comment type="function">
    <text evidence="12">Required for normal mitochondrial ribosome function and mitochondrial translation. May play a role in ribosome biogenesis by preventing premature association of the 28S and 39S ribosomal subunits. Interacts with mitochondrial ribosomal protein uL14m (MRPL14), probably blocking formation of intersubunit bridge B8, preventing association of the 28S and 39S ribosomal subunits. Addition to isolated mitochondrial ribosomal subunits partially inhibits translation, probably by interfering with the association of the 28S and 39S ribosomal subunits and the formation of functional ribosomes. May also participate in the assembly and/or regulation of the stability of the large subunit of the mitochondrial ribosome. May function as a ribosomal silencing factor.</text>
</comment>
<evidence type="ECO:0000256" key="8">
    <source>
        <dbReference type="ARBA" id="ARBA00022525"/>
    </source>
</evidence>
<dbReference type="InterPro" id="IPR005135">
    <property type="entry name" value="Endo/exonuclease/phosphatase"/>
</dbReference>
<dbReference type="Pfam" id="PF00595">
    <property type="entry name" value="PDZ"/>
    <property type="match status" value="1"/>
</dbReference>
<dbReference type="PROSITE" id="PS00856">
    <property type="entry name" value="GUANYLATE_KINASE_1"/>
    <property type="match status" value="1"/>
</dbReference>
<dbReference type="SMART" id="SM00072">
    <property type="entry name" value="GuKc"/>
    <property type="match status" value="1"/>
</dbReference>
<protein>
    <recommendedName>
        <fullName evidence="13">Mitochondrial assembly of ribosomal large subunit protein 1</fullName>
        <ecNumber evidence="6">3.1.4.12</ecNumber>
    </recommendedName>
</protein>
<evidence type="ECO:0000256" key="10">
    <source>
        <dbReference type="ARBA" id="ARBA00047268"/>
    </source>
</evidence>
<dbReference type="PROSITE" id="PS51022">
    <property type="entry name" value="L27"/>
    <property type="match status" value="1"/>
</dbReference>
<dbReference type="InterPro" id="IPR036028">
    <property type="entry name" value="SH3-like_dom_sf"/>
</dbReference>
<accession>A0A5C6PK44</accession>
<dbReference type="EMBL" id="RHFK02000002">
    <property type="protein sequence ID" value="TWW79306.1"/>
    <property type="molecule type" value="Genomic_DNA"/>
</dbReference>
<dbReference type="Proteomes" id="UP000324091">
    <property type="component" value="Chromosome 10"/>
</dbReference>
<dbReference type="Pfam" id="PF03372">
    <property type="entry name" value="Exo_endo_phos"/>
    <property type="match status" value="1"/>
</dbReference>
<evidence type="ECO:0000256" key="4">
    <source>
        <dbReference type="ARBA" id="ARBA00010022"/>
    </source>
</evidence>
<evidence type="ECO:0000256" key="1">
    <source>
        <dbReference type="ARBA" id="ARBA00004173"/>
    </source>
</evidence>
<dbReference type="GO" id="GO:0005576">
    <property type="term" value="C:extracellular region"/>
    <property type="evidence" value="ECO:0007669"/>
    <property type="project" value="UniProtKB-SubCell"/>
</dbReference>
<dbReference type="UniPathway" id="UPA00222"/>
<dbReference type="Pfam" id="PF00625">
    <property type="entry name" value="Guanylate_kin"/>
    <property type="match status" value="1"/>
</dbReference>
<dbReference type="InterPro" id="IPR008144">
    <property type="entry name" value="Guanylate_kin-like_dom"/>
</dbReference>
<dbReference type="EC" id="3.1.4.12" evidence="6"/>
<evidence type="ECO:0000256" key="15">
    <source>
        <dbReference type="RuleBase" id="RU000656"/>
    </source>
</evidence>
<dbReference type="PROSITE" id="PS00265">
    <property type="entry name" value="PANCREATIC_HORMONE_1"/>
    <property type="match status" value="1"/>
</dbReference>
<dbReference type="PRINTS" id="PR00278">
    <property type="entry name" value="PANCHORMONE"/>
</dbReference>
<comment type="similarity">
    <text evidence="5">Belongs to the Iojap/RsfS family.</text>
</comment>
<dbReference type="Gene3D" id="1.10.287.650">
    <property type="entry name" value="L27 domain"/>
    <property type="match status" value="1"/>
</dbReference>
<feature type="region of interest" description="Disordered" evidence="16">
    <location>
        <begin position="179"/>
        <end position="214"/>
    </location>
</feature>
<dbReference type="InterPro" id="IPR036034">
    <property type="entry name" value="PDZ_sf"/>
</dbReference>
<dbReference type="SUPFAM" id="SSF50044">
    <property type="entry name" value="SH3-domain"/>
    <property type="match status" value="1"/>
</dbReference>
<dbReference type="InterPro" id="IPR017766">
    <property type="entry name" value="Sphingomyelinase/PLipase_C"/>
</dbReference>
<dbReference type="InterPro" id="IPR008145">
    <property type="entry name" value="GK/Ca_channel_bsu"/>
</dbReference>
<evidence type="ECO:0000256" key="16">
    <source>
        <dbReference type="SAM" id="MobiDB-lite"/>
    </source>
</evidence>
<evidence type="ECO:0000256" key="7">
    <source>
        <dbReference type="ARBA" id="ARBA00022443"/>
    </source>
</evidence>
<dbReference type="Gene3D" id="3.40.50.300">
    <property type="entry name" value="P-loop containing nucleotide triphosphate hydrolases"/>
    <property type="match status" value="1"/>
</dbReference>
<dbReference type="InterPro" id="IPR036691">
    <property type="entry name" value="Endo/exonu/phosph_ase_sf"/>
</dbReference>
<dbReference type="InterPro" id="IPR027417">
    <property type="entry name" value="P-loop_NTPase"/>
</dbReference>
<evidence type="ECO:0000259" key="18">
    <source>
        <dbReference type="PROSITE" id="PS50002"/>
    </source>
</evidence>
<gene>
    <name evidence="22" type="ORF">D4764_10G0003360</name>
</gene>
<dbReference type="Gene3D" id="3.30.460.10">
    <property type="entry name" value="Beta Polymerase, domain 2"/>
    <property type="match status" value="1"/>
</dbReference>
<feature type="domain" description="Guanylate kinase-like" evidence="19">
    <location>
        <begin position="1200"/>
        <end position="1352"/>
    </location>
</feature>
<feature type="domain" description="SH3" evidence="18">
    <location>
        <begin position="1086"/>
        <end position="1154"/>
    </location>
</feature>
<comment type="catalytic activity">
    <reaction evidence="11">
        <text>N-(hexadecanoyl)-sphing-4-enine-1-phosphocholine + H2O = N-hexadecanoylsphing-4-enine + phosphocholine + H(+)</text>
        <dbReference type="Rhea" id="RHEA:45644"/>
        <dbReference type="ChEBI" id="CHEBI:15377"/>
        <dbReference type="ChEBI" id="CHEBI:15378"/>
        <dbReference type="ChEBI" id="CHEBI:72959"/>
        <dbReference type="ChEBI" id="CHEBI:78646"/>
        <dbReference type="ChEBI" id="CHEBI:295975"/>
    </reaction>
    <physiologicalReaction direction="left-to-right" evidence="11">
        <dbReference type="Rhea" id="RHEA:45645"/>
    </physiologicalReaction>
</comment>
<dbReference type="GO" id="GO:0005739">
    <property type="term" value="C:mitochondrion"/>
    <property type="evidence" value="ECO:0007669"/>
    <property type="project" value="UniProtKB-SubCell"/>
</dbReference>
<evidence type="ECO:0000256" key="11">
    <source>
        <dbReference type="ARBA" id="ARBA00049371"/>
    </source>
</evidence>
<dbReference type="Pfam" id="PF00159">
    <property type="entry name" value="Hormone_3"/>
    <property type="match status" value="1"/>
</dbReference>
<dbReference type="CDD" id="cd10832">
    <property type="entry name" value="PDZ_MPP6-MPP2-like"/>
    <property type="match status" value="1"/>
</dbReference>
<keyword evidence="17" id="KW-0812">Transmembrane</keyword>
<dbReference type="GO" id="GO:0016020">
    <property type="term" value="C:membrane"/>
    <property type="evidence" value="ECO:0007669"/>
    <property type="project" value="GOC"/>
</dbReference>
<dbReference type="Gene3D" id="6.10.250.900">
    <property type="match status" value="1"/>
</dbReference>
<dbReference type="Gene3D" id="3.60.10.10">
    <property type="entry name" value="Endonuclease/exonuclease/phosphatase"/>
    <property type="match status" value="1"/>
</dbReference>
<dbReference type="PROSITE" id="PS50052">
    <property type="entry name" value="GUANYLATE_KINASE_2"/>
    <property type="match status" value="1"/>
</dbReference>
<dbReference type="SMART" id="SM00228">
    <property type="entry name" value="PDZ"/>
    <property type="match status" value="1"/>
</dbReference>
<dbReference type="Pfam" id="PF02828">
    <property type="entry name" value="L27"/>
    <property type="match status" value="1"/>
</dbReference>
<sequence>MVLRASPFPNGFVAGIHAIGWAFILPCFWFLDRLIAVCKSTTQERTQRMEQECYLQPFKVFFGSITFFILFLATAPLAFIGFLLWAPLQACRRPFSYHREMPPSPQKETRRGLELETRVSFGFATANLCLLPDSLARFNNLGHTQHRATIIGQRIAQGVCRPNIRIYVDSPSSCGTLSPSVSTLPAAQPSVGDRADTSEVHFSTPKPSDHVVPVPCDNTEEPSVESYSVFNSNQNSNQQGHRSAPRALLSQGLRQQGSVPWEVSSLFPANVDMLCLEEVFDKRAAKKLAQILKPVFGHILYDVGVYACQPPCGCSHFKFFNSGLFLASRFPVLNAQYNFFPNSRGEDALAAKGLLATKVLIGEHGNNKKVVGYFNCTHLHAPEGKFDLLQGEGEVRCEQLDMVLKWIGDFQAANAQPEEEVAFDVLCGDFNFDNCSPDDIKEQNHRIFEEYRDPCRAGPGREKPWVIGTLLDQPTLYEDDVNNPESLQRTLESEDLRKLYISHPIPAKDTPLVYPEADQPWIGRRIDYILYRDSSVSKHCRTDIEEVTFITHLAGLTDHIPENAVDICVIKIPDSILYTEYVIVVSGISTRHLQAMALYAVKVYKYFKKEKERNVKIEGKETEDWMCIDFGNMVVHFMLPETRELYELEKLWTLRGYDEQLRKIPPETLPEDFIYDDLEVTKSRSVAAALLTLCLLACAPSGTDAYPSKPASPREDAPPEELAKYYSALRHYINLITRQRYGKRDIPDSVFTDMLMRESTESIPRSNSIREPVSGVLLLIYTAARRLFPGSFGKSLGCSCPVERAVFRVVLSSCPPGRLSPSSSEAVLNMMVANATPGTAMQQVLDNLKELPSGTEAKDIDLIFLRGIIESPVAHERLEEVKLQAVRNNNVQLVTEVLDSLNNLSGKDTAAAELAGILQEPHFKVILKLSLDFILTLRVPSGLQDGQADFLDDPFVGVHVKGALIEAHDLVAAKCYESPLPAVNSDAPATTALMPADAIRMIGIQKRAGEPLGVTFRTERGEMVITRILHGSSIDRQGMLHVGDIIREVNGREVGSDPHHLQELLRDCSGSITLKVLPSYRDAPAPPQAYLKSHFNYNPNTDNLIPCKEAGLAFSKGDILQVVNKEDSNWWQARKVIGGTTGLIPSQFLEEKRKAFVRRDWDNSGAEFDRYELQIYEEVAKMPPFQRKTLVLIGAQGVVTSRRPREEERDGQNYCFVTREEMEKDIKEGRYLEHGEYDGNLYGTKMDSIHEVVDAGRTCILDVNPQALKVLKTAEFMPFVVFIAAPELDTLRAMHKAVVDAGLTTKLLTENDLKKTVDESARIRRAYSHYFDLTIVNDNLDKAFDKLQEAVEQLLTEPQWVPVSWVY</sequence>
<dbReference type="SMART" id="SM00309">
    <property type="entry name" value="PAH"/>
    <property type="match status" value="1"/>
</dbReference>
<dbReference type="Pfam" id="PF02410">
    <property type="entry name" value="RsfS"/>
    <property type="match status" value="1"/>
</dbReference>
<dbReference type="CDD" id="cd00126">
    <property type="entry name" value="PAH"/>
    <property type="match status" value="1"/>
</dbReference>
<dbReference type="FunFam" id="3.30.460.10:FF:000018">
    <property type="entry name" value="Mitochondrial assembly of ribosomal large subunit 1"/>
    <property type="match status" value="1"/>
</dbReference>
<dbReference type="GO" id="GO:0004767">
    <property type="term" value="F:sphingomyelin phosphodiesterase activity"/>
    <property type="evidence" value="ECO:0007669"/>
    <property type="project" value="UniProtKB-EC"/>
</dbReference>
<evidence type="ECO:0000313" key="22">
    <source>
        <dbReference type="EMBL" id="TWW79306.1"/>
    </source>
</evidence>
<dbReference type="InterPro" id="IPR001955">
    <property type="entry name" value="Pancreatic_hormone-like"/>
</dbReference>
<evidence type="ECO:0000256" key="5">
    <source>
        <dbReference type="ARBA" id="ARBA00010574"/>
    </source>
</evidence>
<proteinExistence type="inferred from homology"/>
<evidence type="ECO:0000256" key="14">
    <source>
        <dbReference type="PROSITE-ProRule" id="PRU00192"/>
    </source>
</evidence>
<reference evidence="22 23" key="1">
    <citation type="submission" date="2019-04" db="EMBL/GenBank/DDBJ databases">
        <title>Chromosome genome assembly for Takifugu flavidus.</title>
        <authorList>
            <person name="Xiao S."/>
        </authorList>
    </citation>
    <scope>NUCLEOTIDE SEQUENCE [LARGE SCALE GENOMIC DNA]</scope>
    <source>
        <strain evidence="22">HTHZ2018</strain>
        <tissue evidence="22">Muscle</tissue>
    </source>
</reference>
<dbReference type="GO" id="GO:0006665">
    <property type="term" value="P:sphingolipid metabolic process"/>
    <property type="evidence" value="ECO:0007669"/>
    <property type="project" value="UniProtKB-UniPathway"/>
</dbReference>
<dbReference type="InterPro" id="IPR043519">
    <property type="entry name" value="NT_sf"/>
</dbReference>
<feature type="transmembrane region" description="Helical" evidence="17">
    <location>
        <begin position="58"/>
        <end position="86"/>
    </location>
</feature>
<dbReference type="SMART" id="SM00569">
    <property type="entry name" value="L27"/>
    <property type="match status" value="2"/>
</dbReference>
<dbReference type="InterPro" id="IPR050716">
    <property type="entry name" value="MAGUK"/>
</dbReference>
<dbReference type="InterPro" id="IPR020392">
    <property type="entry name" value="Pancreatic_hormone-like_CS"/>
</dbReference>
<dbReference type="SUPFAM" id="SSF81301">
    <property type="entry name" value="Nucleotidyltransferase"/>
    <property type="match status" value="1"/>
</dbReference>
<dbReference type="SUPFAM" id="SSF52540">
    <property type="entry name" value="P-loop containing nucleoside triphosphate hydrolases"/>
    <property type="match status" value="1"/>
</dbReference>
<keyword evidence="17" id="KW-1133">Transmembrane helix</keyword>
<keyword evidence="17" id="KW-0472">Membrane</keyword>
<keyword evidence="7 14" id="KW-0728">SH3 domain</keyword>
<dbReference type="CDD" id="cd09078">
    <property type="entry name" value="nSMase"/>
    <property type="match status" value="1"/>
</dbReference>
<dbReference type="PANTHER" id="PTHR23122">
    <property type="entry name" value="MEMBRANE-ASSOCIATED GUANYLATE KINASE MAGUK"/>
    <property type="match status" value="1"/>
</dbReference>
<name>A0A5C6PK44_9TELE</name>
<evidence type="ECO:0000256" key="9">
    <source>
        <dbReference type="ARBA" id="ARBA00023128"/>
    </source>
</evidence>
<evidence type="ECO:0000256" key="2">
    <source>
        <dbReference type="ARBA" id="ARBA00004613"/>
    </source>
</evidence>
<comment type="subcellular location">
    <subcellularLocation>
        <location evidence="1">Mitochondrion</location>
    </subcellularLocation>
    <subcellularLocation>
        <location evidence="2">Secreted</location>
    </subcellularLocation>
</comment>
<keyword evidence="23" id="KW-1185">Reference proteome</keyword>